<dbReference type="Proteomes" id="UP000265520">
    <property type="component" value="Unassembled WGS sequence"/>
</dbReference>
<accession>A0A392QW16</accession>
<proteinExistence type="predicted"/>
<feature type="non-terminal residue" evidence="2">
    <location>
        <position position="86"/>
    </location>
</feature>
<dbReference type="EMBL" id="LXQA010161307">
    <property type="protein sequence ID" value="MCI27780.1"/>
    <property type="molecule type" value="Genomic_DNA"/>
</dbReference>
<evidence type="ECO:0000313" key="3">
    <source>
        <dbReference type="Proteomes" id="UP000265520"/>
    </source>
</evidence>
<feature type="region of interest" description="Disordered" evidence="1">
    <location>
        <begin position="1"/>
        <end position="54"/>
    </location>
</feature>
<protein>
    <submittedName>
        <fullName evidence="2">Uncharacterized protein</fullName>
    </submittedName>
</protein>
<evidence type="ECO:0000256" key="1">
    <source>
        <dbReference type="SAM" id="MobiDB-lite"/>
    </source>
</evidence>
<evidence type="ECO:0000313" key="2">
    <source>
        <dbReference type="EMBL" id="MCI27780.1"/>
    </source>
</evidence>
<feature type="compositionally biased region" description="Basic and acidic residues" evidence="1">
    <location>
        <begin position="1"/>
        <end position="16"/>
    </location>
</feature>
<keyword evidence="3" id="KW-1185">Reference proteome</keyword>
<reference evidence="2 3" key="1">
    <citation type="journal article" date="2018" name="Front. Plant Sci.">
        <title>Red Clover (Trifolium pratense) and Zigzag Clover (T. medium) - A Picture of Genomic Similarities and Differences.</title>
        <authorList>
            <person name="Dluhosova J."/>
            <person name="Istvanek J."/>
            <person name="Nedelnik J."/>
            <person name="Repkova J."/>
        </authorList>
    </citation>
    <scope>NUCLEOTIDE SEQUENCE [LARGE SCALE GENOMIC DNA]</scope>
    <source>
        <strain evidence="3">cv. 10/8</strain>
        <tissue evidence="2">Leaf</tissue>
    </source>
</reference>
<name>A0A392QW16_9FABA</name>
<sequence length="86" mass="9207">MARTKESARKMIHDHNVSSSPSSSPPRSPSPPPLPSPPKSHGYVSGSVSPPSNQKLVNLAQTTSDFANEDMQTQNTVQNQSFSESS</sequence>
<organism evidence="2 3">
    <name type="scientific">Trifolium medium</name>
    <dbReference type="NCBI Taxonomy" id="97028"/>
    <lineage>
        <taxon>Eukaryota</taxon>
        <taxon>Viridiplantae</taxon>
        <taxon>Streptophyta</taxon>
        <taxon>Embryophyta</taxon>
        <taxon>Tracheophyta</taxon>
        <taxon>Spermatophyta</taxon>
        <taxon>Magnoliopsida</taxon>
        <taxon>eudicotyledons</taxon>
        <taxon>Gunneridae</taxon>
        <taxon>Pentapetalae</taxon>
        <taxon>rosids</taxon>
        <taxon>fabids</taxon>
        <taxon>Fabales</taxon>
        <taxon>Fabaceae</taxon>
        <taxon>Papilionoideae</taxon>
        <taxon>50 kb inversion clade</taxon>
        <taxon>NPAAA clade</taxon>
        <taxon>Hologalegina</taxon>
        <taxon>IRL clade</taxon>
        <taxon>Trifolieae</taxon>
        <taxon>Trifolium</taxon>
    </lineage>
</organism>
<feature type="compositionally biased region" description="Pro residues" evidence="1">
    <location>
        <begin position="23"/>
        <end position="38"/>
    </location>
</feature>
<comment type="caution">
    <text evidence="2">The sequence shown here is derived from an EMBL/GenBank/DDBJ whole genome shotgun (WGS) entry which is preliminary data.</text>
</comment>
<dbReference type="AlphaFoldDB" id="A0A392QW16"/>